<accession>A0A846MZS6</accession>
<dbReference type="InterPro" id="IPR052931">
    <property type="entry name" value="Prophage_regulatory_activator"/>
</dbReference>
<dbReference type="AlphaFoldDB" id="A0A846MZS6"/>
<protein>
    <submittedName>
        <fullName evidence="2">Prophage regulatory protein</fullName>
    </submittedName>
</protein>
<gene>
    <name evidence="2" type="ORF">FHS83_001830</name>
</gene>
<dbReference type="PANTHER" id="PTHR36154:SF1">
    <property type="entry name" value="DNA-BINDING TRANSCRIPTIONAL ACTIVATOR ALPA"/>
    <property type="match status" value="1"/>
</dbReference>
<sequence length="84" mass="9579">MAEPERILRMRTVLQRIGLSRSTVYRKMKEGTFPSQVRLSEHCSGWRESEINRWINDPVHYGGGDRKRSNPSKDAESFTGGALG</sequence>
<organism evidence="2 3">
    <name type="scientific">Rhizomicrobium palustre</name>
    <dbReference type="NCBI Taxonomy" id="189966"/>
    <lineage>
        <taxon>Bacteria</taxon>
        <taxon>Pseudomonadati</taxon>
        <taxon>Pseudomonadota</taxon>
        <taxon>Alphaproteobacteria</taxon>
        <taxon>Micropepsales</taxon>
        <taxon>Micropepsaceae</taxon>
        <taxon>Rhizomicrobium</taxon>
    </lineage>
</organism>
<evidence type="ECO:0000313" key="3">
    <source>
        <dbReference type="Proteomes" id="UP000570514"/>
    </source>
</evidence>
<dbReference type="Pfam" id="PF05930">
    <property type="entry name" value="Phage_AlpA"/>
    <property type="match status" value="1"/>
</dbReference>
<comment type="caution">
    <text evidence="2">The sequence shown here is derived from an EMBL/GenBank/DDBJ whole genome shotgun (WGS) entry which is preliminary data.</text>
</comment>
<evidence type="ECO:0000313" key="2">
    <source>
        <dbReference type="EMBL" id="NIK88512.1"/>
    </source>
</evidence>
<dbReference type="RefSeq" id="WP_167082684.1">
    <property type="nucleotide sequence ID" value="NZ_BAAADC010000001.1"/>
</dbReference>
<reference evidence="2 3" key="1">
    <citation type="submission" date="2020-03" db="EMBL/GenBank/DDBJ databases">
        <title>Genomic Encyclopedia of Type Strains, Phase IV (KMG-IV): sequencing the most valuable type-strain genomes for metagenomic binning, comparative biology and taxonomic classification.</title>
        <authorList>
            <person name="Goeker M."/>
        </authorList>
    </citation>
    <scope>NUCLEOTIDE SEQUENCE [LARGE SCALE GENOMIC DNA]</scope>
    <source>
        <strain evidence="2 3">DSM 19867</strain>
    </source>
</reference>
<keyword evidence="3" id="KW-1185">Reference proteome</keyword>
<name>A0A846MZS6_9PROT</name>
<dbReference type="EMBL" id="JAASRM010000001">
    <property type="protein sequence ID" value="NIK88512.1"/>
    <property type="molecule type" value="Genomic_DNA"/>
</dbReference>
<dbReference type="Proteomes" id="UP000570514">
    <property type="component" value="Unassembled WGS sequence"/>
</dbReference>
<feature type="compositionally biased region" description="Basic and acidic residues" evidence="1">
    <location>
        <begin position="63"/>
        <end position="76"/>
    </location>
</feature>
<feature type="region of interest" description="Disordered" evidence="1">
    <location>
        <begin position="58"/>
        <end position="84"/>
    </location>
</feature>
<dbReference type="PANTHER" id="PTHR36154">
    <property type="entry name" value="DNA-BINDING TRANSCRIPTIONAL ACTIVATOR ALPA"/>
    <property type="match status" value="1"/>
</dbReference>
<proteinExistence type="predicted"/>
<dbReference type="Gene3D" id="1.10.238.160">
    <property type="match status" value="1"/>
</dbReference>
<dbReference type="InterPro" id="IPR010260">
    <property type="entry name" value="AlpA"/>
</dbReference>
<evidence type="ECO:0000256" key="1">
    <source>
        <dbReference type="SAM" id="MobiDB-lite"/>
    </source>
</evidence>